<sequence>MRKLVTVVAVFILIAFLQLPIFAETSSGHQHEEGEECACEVAETKDITISVEELQTTDEELRERLSNLEEITNMLYELIGSKLSSEDFEAFSYELENRLANIEQELLNLKATVETGLPAVRDMIYELSSNLASLENRLTEYINLAVAEASEELKSNILEEINQKISDIEVTLDIHDSDILKLYDITSTLTNKIEKIEASIPDVSPLQESIETISLRVDLHDQDIVNIFDTLNTKASFEDVEQMIVPLKEEMNNISSALRSITTKVNSQDIDIIKLYNSIAQLSEELQRLAGRLSLIETIVRELYQKSGK</sequence>
<gene>
    <name evidence="4" type="ORF">ENT72_04355</name>
    <name evidence="3" type="ORF">ENU12_01815</name>
    <name evidence="2" type="ORF">JM64_09635</name>
</gene>
<evidence type="ECO:0000313" key="3">
    <source>
        <dbReference type="EMBL" id="HGQ76668.1"/>
    </source>
</evidence>
<organism evidence="2 5">
    <name type="scientific">Fervidobacterium pennivorans</name>
    <dbReference type="NCBI Taxonomy" id="93466"/>
    <lineage>
        <taxon>Bacteria</taxon>
        <taxon>Thermotogati</taxon>
        <taxon>Thermotogota</taxon>
        <taxon>Thermotogae</taxon>
        <taxon>Thermotogales</taxon>
        <taxon>Fervidobacteriaceae</taxon>
        <taxon>Fervidobacterium</taxon>
    </lineage>
</organism>
<dbReference type="KEGG" id="fng:JM64_09635"/>
<dbReference type="AlphaFoldDB" id="A0A172T584"/>
<evidence type="ECO:0000313" key="2">
    <source>
        <dbReference type="EMBL" id="ANE42141.1"/>
    </source>
</evidence>
<evidence type="ECO:0000313" key="4">
    <source>
        <dbReference type="EMBL" id="HGU42132.1"/>
    </source>
</evidence>
<name>A0A172T584_FERPE</name>
<evidence type="ECO:0000256" key="1">
    <source>
        <dbReference type="SAM" id="Coils"/>
    </source>
</evidence>
<feature type="coiled-coil region" evidence="1">
    <location>
        <begin position="51"/>
        <end position="144"/>
    </location>
</feature>
<accession>A0A172T584</accession>
<protein>
    <submittedName>
        <fullName evidence="2">Uncharacterized protein</fullName>
    </submittedName>
</protein>
<dbReference type="EMBL" id="DTBH01000043">
    <property type="protein sequence ID" value="HGQ76668.1"/>
    <property type="molecule type" value="Genomic_DNA"/>
</dbReference>
<reference evidence="3" key="2">
    <citation type="journal article" date="2020" name="mSystems">
        <title>Genome- and Community-Level Interaction Insights into Carbon Utilization and Element Cycling Functions of Hydrothermarchaeota in Hydrothermal Sediment.</title>
        <authorList>
            <person name="Zhou Z."/>
            <person name="Liu Y."/>
            <person name="Xu W."/>
            <person name="Pan J."/>
            <person name="Luo Z.H."/>
            <person name="Li M."/>
        </authorList>
    </citation>
    <scope>NUCLEOTIDE SEQUENCE [LARGE SCALE GENOMIC DNA]</scope>
    <source>
        <strain evidence="4">SpSt-604</strain>
        <strain evidence="3">SpSt-640</strain>
    </source>
</reference>
<evidence type="ECO:0000313" key="5">
    <source>
        <dbReference type="Proteomes" id="UP000077096"/>
    </source>
</evidence>
<dbReference type="PATRIC" id="fig|93466.3.peg.2004"/>
<keyword evidence="1" id="KW-0175">Coiled coil</keyword>
<dbReference type="EMBL" id="CP011393">
    <property type="protein sequence ID" value="ANE42141.1"/>
    <property type="molecule type" value="Genomic_DNA"/>
</dbReference>
<reference evidence="2 5" key="1">
    <citation type="submission" date="2014-08" db="EMBL/GenBank/DDBJ databases">
        <title>Fervidobacterium pennivorans DYC genome.</title>
        <authorList>
            <person name="Wushke S."/>
        </authorList>
    </citation>
    <scope>NUCLEOTIDE SEQUENCE [LARGE SCALE GENOMIC DNA]</scope>
    <source>
        <strain evidence="2 5">DYC</strain>
    </source>
</reference>
<dbReference type="Proteomes" id="UP000077096">
    <property type="component" value="Chromosome"/>
</dbReference>
<dbReference type="OrthoDB" id="42805at2"/>
<dbReference type="EMBL" id="DSZT01000137">
    <property type="protein sequence ID" value="HGU42132.1"/>
    <property type="molecule type" value="Genomic_DNA"/>
</dbReference>
<proteinExistence type="predicted"/>